<dbReference type="GO" id="GO:0030414">
    <property type="term" value="F:peptidase inhibitor activity"/>
    <property type="evidence" value="ECO:0007669"/>
    <property type="project" value="UniProtKB-KW"/>
</dbReference>
<evidence type="ECO:0000313" key="6">
    <source>
        <dbReference type="Proteomes" id="UP000249218"/>
    </source>
</evidence>
<dbReference type="FunFam" id="2.10.25.10:FF:000674">
    <property type="entry name" value="Mucin-2"/>
    <property type="match status" value="1"/>
</dbReference>
<accession>A0A2W1BVM9</accession>
<organism evidence="5 6">
    <name type="scientific">Helicoverpa armigera</name>
    <name type="common">Cotton bollworm</name>
    <name type="synonym">Heliothis armigera</name>
    <dbReference type="NCBI Taxonomy" id="29058"/>
    <lineage>
        <taxon>Eukaryota</taxon>
        <taxon>Metazoa</taxon>
        <taxon>Ecdysozoa</taxon>
        <taxon>Arthropoda</taxon>
        <taxon>Hexapoda</taxon>
        <taxon>Insecta</taxon>
        <taxon>Pterygota</taxon>
        <taxon>Neoptera</taxon>
        <taxon>Endopterygota</taxon>
        <taxon>Lepidoptera</taxon>
        <taxon>Glossata</taxon>
        <taxon>Ditrysia</taxon>
        <taxon>Noctuoidea</taxon>
        <taxon>Noctuidae</taxon>
        <taxon>Heliothinae</taxon>
        <taxon>Helicoverpa</taxon>
    </lineage>
</organism>
<dbReference type="Pfam" id="PF01826">
    <property type="entry name" value="TIL"/>
    <property type="match status" value="2"/>
</dbReference>
<proteinExistence type="predicted"/>
<dbReference type="CDD" id="cd19941">
    <property type="entry name" value="TIL"/>
    <property type="match status" value="2"/>
</dbReference>
<keyword evidence="1" id="KW-0646">Protease inhibitor</keyword>
<keyword evidence="2" id="KW-1015">Disulfide bond</keyword>
<dbReference type="InterPro" id="IPR002919">
    <property type="entry name" value="TIL_dom"/>
</dbReference>
<dbReference type="InterPro" id="IPR036084">
    <property type="entry name" value="Ser_inhib-like_sf"/>
</dbReference>
<dbReference type="EMBL" id="KZ149981">
    <property type="protein sequence ID" value="PZC75813.1"/>
    <property type="molecule type" value="Genomic_DNA"/>
</dbReference>
<feature type="chain" id="PRO_5016165562" description="TIL domain-containing protein" evidence="3">
    <location>
        <begin position="23"/>
        <end position="154"/>
    </location>
</feature>
<feature type="domain" description="TIL" evidence="4">
    <location>
        <begin position="24"/>
        <end position="82"/>
    </location>
</feature>
<evidence type="ECO:0000256" key="2">
    <source>
        <dbReference type="ARBA" id="ARBA00023157"/>
    </source>
</evidence>
<gene>
    <name evidence="5" type="primary">HaOG205633</name>
    <name evidence="5" type="ORF">B5X24_HaOG205633</name>
</gene>
<dbReference type="PANTHER" id="PTHR23259">
    <property type="entry name" value="RIDDLE"/>
    <property type="match status" value="1"/>
</dbReference>
<dbReference type="AlphaFoldDB" id="A0A2W1BVM9"/>
<dbReference type="Proteomes" id="UP000249218">
    <property type="component" value="Unassembled WGS sequence"/>
</dbReference>
<evidence type="ECO:0000313" key="5">
    <source>
        <dbReference type="EMBL" id="PZC75813.1"/>
    </source>
</evidence>
<dbReference type="SUPFAM" id="SSF57567">
    <property type="entry name" value="Serine protease inhibitors"/>
    <property type="match status" value="2"/>
</dbReference>
<keyword evidence="6" id="KW-1185">Reference proteome</keyword>
<dbReference type="Gene3D" id="2.10.25.10">
    <property type="entry name" value="Laminin"/>
    <property type="match status" value="2"/>
</dbReference>
<evidence type="ECO:0000256" key="3">
    <source>
        <dbReference type="SAM" id="SignalP"/>
    </source>
</evidence>
<evidence type="ECO:0000259" key="4">
    <source>
        <dbReference type="Pfam" id="PF01826"/>
    </source>
</evidence>
<dbReference type="PANTHER" id="PTHR23259:SF69">
    <property type="entry name" value="GEO11767P1-RELATED"/>
    <property type="match status" value="1"/>
</dbReference>
<feature type="domain" description="TIL" evidence="4">
    <location>
        <begin position="85"/>
        <end position="144"/>
    </location>
</feature>
<sequence>MMKYTCVALFSCFVLFCVGVNSECGKNEEWKCVQSCPPEKSCNTRDIGIGCTAVYRPCKSTCVCKPGFIRNDNNECVTEDQCEICSRENEFYDCGTPCDNFCSTLAERNRTHCDVWSYKCVRKCYCKDGFARDDNRKCIPIEKCPGSPKYEDCV</sequence>
<name>A0A2W1BVM9_HELAM</name>
<evidence type="ECO:0000256" key="1">
    <source>
        <dbReference type="ARBA" id="ARBA00022690"/>
    </source>
</evidence>
<dbReference type="InterPro" id="IPR051368">
    <property type="entry name" value="SerProtInhib-TIL_Domain"/>
</dbReference>
<feature type="signal peptide" evidence="3">
    <location>
        <begin position="1"/>
        <end position="22"/>
    </location>
</feature>
<dbReference type="OrthoDB" id="6236007at2759"/>
<protein>
    <recommendedName>
        <fullName evidence="4">TIL domain-containing protein</fullName>
    </recommendedName>
</protein>
<keyword evidence="3" id="KW-0732">Signal</keyword>
<reference evidence="5 6" key="1">
    <citation type="journal article" date="2017" name="BMC Biol.">
        <title>Genomic innovations, transcriptional plasticity and gene loss underlying the evolution and divergence of two highly polyphagous and invasive Helicoverpa pest species.</title>
        <authorList>
            <person name="Pearce S.L."/>
            <person name="Clarke D.F."/>
            <person name="East P.D."/>
            <person name="Elfekih S."/>
            <person name="Gordon K.H."/>
            <person name="Jermiin L.S."/>
            <person name="McGaughran A."/>
            <person name="Oakeshott J.G."/>
            <person name="Papanikolaou A."/>
            <person name="Perera O.P."/>
            <person name="Rane R.V."/>
            <person name="Richards S."/>
            <person name="Tay W.T."/>
            <person name="Walsh T.K."/>
            <person name="Anderson A."/>
            <person name="Anderson C.J."/>
            <person name="Asgari S."/>
            <person name="Board P.G."/>
            <person name="Bretschneider A."/>
            <person name="Campbell P.M."/>
            <person name="Chertemps T."/>
            <person name="Christeller J.T."/>
            <person name="Coppin C.W."/>
            <person name="Downes S.J."/>
            <person name="Duan G."/>
            <person name="Farnsworth C.A."/>
            <person name="Good R.T."/>
            <person name="Han L.B."/>
            <person name="Han Y.C."/>
            <person name="Hatje K."/>
            <person name="Horne I."/>
            <person name="Huang Y.P."/>
            <person name="Hughes D.S."/>
            <person name="Jacquin-Joly E."/>
            <person name="James W."/>
            <person name="Jhangiani S."/>
            <person name="Kollmar M."/>
            <person name="Kuwar S.S."/>
            <person name="Li S."/>
            <person name="Liu N.Y."/>
            <person name="Maibeche M.T."/>
            <person name="Miller J.R."/>
            <person name="Montagne N."/>
            <person name="Perry T."/>
            <person name="Qu J."/>
            <person name="Song S.V."/>
            <person name="Sutton G.G."/>
            <person name="Vogel H."/>
            <person name="Walenz B.P."/>
            <person name="Xu W."/>
            <person name="Zhang H.J."/>
            <person name="Zou Z."/>
            <person name="Batterham P."/>
            <person name="Edwards O.R."/>
            <person name="Feyereisen R."/>
            <person name="Gibbs R.A."/>
            <person name="Heckel D.G."/>
            <person name="McGrath A."/>
            <person name="Robin C."/>
            <person name="Scherer S.E."/>
            <person name="Worley K.C."/>
            <person name="Wu Y.D."/>
        </authorList>
    </citation>
    <scope>NUCLEOTIDE SEQUENCE [LARGE SCALE GENOMIC DNA]</scope>
    <source>
        <strain evidence="5">Harm_GR_Male_#8</strain>
        <tissue evidence="5">Whole organism</tissue>
    </source>
</reference>